<accession>A0AAN7PCZ4</accession>
<evidence type="ECO:0000313" key="2">
    <source>
        <dbReference type="EMBL" id="KAK4882609.1"/>
    </source>
</evidence>
<dbReference type="AlphaFoldDB" id="A0AAN7PCZ4"/>
<evidence type="ECO:0000256" key="1">
    <source>
        <dbReference type="SAM" id="MobiDB-lite"/>
    </source>
</evidence>
<feature type="region of interest" description="Disordered" evidence="1">
    <location>
        <begin position="143"/>
        <end position="181"/>
    </location>
</feature>
<organism evidence="2 3">
    <name type="scientific">Aquatica leii</name>
    <dbReference type="NCBI Taxonomy" id="1421715"/>
    <lineage>
        <taxon>Eukaryota</taxon>
        <taxon>Metazoa</taxon>
        <taxon>Ecdysozoa</taxon>
        <taxon>Arthropoda</taxon>
        <taxon>Hexapoda</taxon>
        <taxon>Insecta</taxon>
        <taxon>Pterygota</taxon>
        <taxon>Neoptera</taxon>
        <taxon>Endopterygota</taxon>
        <taxon>Coleoptera</taxon>
        <taxon>Polyphaga</taxon>
        <taxon>Elateriformia</taxon>
        <taxon>Elateroidea</taxon>
        <taxon>Lampyridae</taxon>
        <taxon>Luciolinae</taxon>
        <taxon>Aquatica</taxon>
    </lineage>
</organism>
<gene>
    <name evidence="2" type="ORF">RN001_005928</name>
</gene>
<keyword evidence="3" id="KW-1185">Reference proteome</keyword>
<evidence type="ECO:0000313" key="3">
    <source>
        <dbReference type="Proteomes" id="UP001353858"/>
    </source>
</evidence>
<dbReference type="EMBL" id="JARPUR010000002">
    <property type="protein sequence ID" value="KAK4882609.1"/>
    <property type="molecule type" value="Genomic_DNA"/>
</dbReference>
<comment type="caution">
    <text evidence="2">The sequence shown here is derived from an EMBL/GenBank/DDBJ whole genome shotgun (WGS) entry which is preliminary data.</text>
</comment>
<feature type="compositionally biased region" description="Polar residues" evidence="1">
    <location>
        <begin position="152"/>
        <end position="161"/>
    </location>
</feature>
<dbReference type="Proteomes" id="UP001353858">
    <property type="component" value="Unassembled WGS sequence"/>
</dbReference>
<protein>
    <submittedName>
        <fullName evidence="2">Uncharacterized protein</fullName>
    </submittedName>
</protein>
<sequence>MKNQSLFQKKLAELFDITDQKNLQSIDHDQKIFLEGQKSLNRRGIISLSSQPVTEADVMIVDEINQPVKDKQIPIIRQESDIIISQSSASLTSKSVSDFENELTPPITTKINVMTPELVAALDRSNVSSLTFKELEEALNESDIDLSDENDPSNQVFVPSSDSDDTSERLSDNSENLEDKRLESDMPLLSSVIQRSDAVFVVSQQGQDIVKVLILLIWPN</sequence>
<proteinExistence type="predicted"/>
<reference evidence="3" key="1">
    <citation type="submission" date="2023-01" db="EMBL/GenBank/DDBJ databases">
        <title>Key to firefly adult light organ development and bioluminescence: homeobox transcription factors regulate luciferase expression and transportation to peroxisome.</title>
        <authorList>
            <person name="Fu X."/>
        </authorList>
    </citation>
    <scope>NUCLEOTIDE SEQUENCE [LARGE SCALE GENOMIC DNA]</scope>
</reference>
<feature type="compositionally biased region" description="Basic and acidic residues" evidence="1">
    <location>
        <begin position="166"/>
        <end position="181"/>
    </location>
</feature>
<name>A0AAN7PCZ4_9COLE</name>